<dbReference type="CDD" id="cd08760">
    <property type="entry name" value="Cyt_b561_FRRS1_like"/>
    <property type="match status" value="1"/>
</dbReference>
<proteinExistence type="predicted"/>
<protein>
    <submittedName>
        <fullName evidence="13">Predicted protein</fullName>
    </submittedName>
</protein>
<comment type="subcellular location">
    <subcellularLocation>
        <location evidence="2">Membrane</location>
        <topology evidence="2">Multi-pass membrane protein</topology>
    </subcellularLocation>
</comment>
<dbReference type="EMBL" id="GG738867">
    <property type="protein sequence ID" value="EFC44679.1"/>
    <property type="molecule type" value="Genomic_DNA"/>
</dbReference>
<evidence type="ECO:0000256" key="3">
    <source>
        <dbReference type="ARBA" id="ARBA00022448"/>
    </source>
</evidence>
<organism evidence="14">
    <name type="scientific">Naegleria gruberi</name>
    <name type="common">Amoeba</name>
    <dbReference type="NCBI Taxonomy" id="5762"/>
    <lineage>
        <taxon>Eukaryota</taxon>
        <taxon>Discoba</taxon>
        <taxon>Heterolobosea</taxon>
        <taxon>Tetramitia</taxon>
        <taxon>Eutetramitia</taxon>
        <taxon>Vahlkampfiidae</taxon>
        <taxon>Naegleria</taxon>
    </lineage>
</organism>
<dbReference type="InParanoid" id="D2VEX9"/>
<evidence type="ECO:0000256" key="7">
    <source>
        <dbReference type="ARBA" id="ARBA00022982"/>
    </source>
</evidence>
<feature type="domain" description="Cytochrome b561" evidence="12">
    <location>
        <begin position="189"/>
        <end position="347"/>
    </location>
</feature>
<evidence type="ECO:0000256" key="5">
    <source>
        <dbReference type="ARBA" id="ARBA00022692"/>
    </source>
</evidence>
<dbReference type="Pfam" id="PF03188">
    <property type="entry name" value="Cytochrom_B561"/>
    <property type="match status" value="1"/>
</dbReference>
<feature type="transmembrane region" description="Helical" evidence="11">
    <location>
        <begin position="357"/>
        <end position="377"/>
    </location>
</feature>
<dbReference type="RefSeq" id="XP_002677423.1">
    <property type="nucleotide sequence ID" value="XM_002677377.1"/>
</dbReference>
<feature type="transmembrane region" description="Helical" evidence="11">
    <location>
        <begin position="326"/>
        <end position="345"/>
    </location>
</feature>
<dbReference type="KEGG" id="ngr:NAEGRDRAFT_67431"/>
<dbReference type="AlphaFoldDB" id="D2VEX9"/>
<evidence type="ECO:0000256" key="1">
    <source>
        <dbReference type="ARBA" id="ARBA00001970"/>
    </source>
</evidence>
<evidence type="ECO:0000313" key="14">
    <source>
        <dbReference type="Proteomes" id="UP000006671"/>
    </source>
</evidence>
<evidence type="ECO:0000256" key="11">
    <source>
        <dbReference type="SAM" id="Phobius"/>
    </source>
</evidence>
<dbReference type="GO" id="GO:0016020">
    <property type="term" value="C:membrane"/>
    <property type="evidence" value="ECO:0007669"/>
    <property type="project" value="UniProtKB-SubCell"/>
</dbReference>
<keyword evidence="3" id="KW-0813">Transport</keyword>
<name>D2VEX9_NAEGR</name>
<accession>D2VEX9</accession>
<evidence type="ECO:0000313" key="13">
    <source>
        <dbReference type="EMBL" id="EFC44679.1"/>
    </source>
</evidence>
<keyword evidence="6" id="KW-0479">Metal-binding</keyword>
<dbReference type="GO" id="GO:0046872">
    <property type="term" value="F:metal ion binding"/>
    <property type="evidence" value="ECO:0007669"/>
    <property type="project" value="UniProtKB-KW"/>
</dbReference>
<evidence type="ECO:0000256" key="10">
    <source>
        <dbReference type="ARBA" id="ARBA00023136"/>
    </source>
</evidence>
<feature type="transmembrane region" description="Helical" evidence="11">
    <location>
        <begin position="262"/>
        <end position="289"/>
    </location>
</feature>
<dbReference type="InterPro" id="IPR006593">
    <property type="entry name" value="Cyt_b561/ferric_Rdtase_TM"/>
</dbReference>
<keyword evidence="10 11" id="KW-0472">Membrane</keyword>
<dbReference type="VEuPathDB" id="AmoebaDB:NAEGRDRAFT_67431"/>
<dbReference type="Gene3D" id="1.20.120.1770">
    <property type="match status" value="1"/>
</dbReference>
<evidence type="ECO:0000256" key="4">
    <source>
        <dbReference type="ARBA" id="ARBA00022617"/>
    </source>
</evidence>
<keyword evidence="9" id="KW-0408">Iron</keyword>
<keyword evidence="4" id="KW-0349">Heme</keyword>
<evidence type="ECO:0000256" key="9">
    <source>
        <dbReference type="ARBA" id="ARBA00023004"/>
    </source>
</evidence>
<dbReference type="PANTHER" id="PTHR15422">
    <property type="entry name" value="OS05G0565100 PROTEIN"/>
    <property type="match status" value="1"/>
</dbReference>
<keyword evidence="5 11" id="KW-0812">Transmembrane</keyword>
<dbReference type="GeneID" id="8848609"/>
<feature type="transmembrane region" description="Helical" evidence="11">
    <location>
        <begin position="221"/>
        <end position="242"/>
    </location>
</feature>
<keyword evidence="8 11" id="KW-1133">Transmembrane helix</keyword>
<dbReference type="SMART" id="SM00665">
    <property type="entry name" value="B561"/>
    <property type="match status" value="1"/>
</dbReference>
<comment type="cofactor">
    <cofactor evidence="1">
        <name>heme b</name>
        <dbReference type="ChEBI" id="CHEBI:60344"/>
    </cofactor>
</comment>
<dbReference type="OrthoDB" id="19261at2759"/>
<evidence type="ECO:0000256" key="8">
    <source>
        <dbReference type="ARBA" id="ARBA00022989"/>
    </source>
</evidence>
<evidence type="ECO:0000259" key="12">
    <source>
        <dbReference type="SMART" id="SM00665"/>
    </source>
</evidence>
<keyword evidence="14" id="KW-1185">Reference proteome</keyword>
<dbReference type="GO" id="GO:0140575">
    <property type="term" value="F:transmembrane monodehydroascorbate reductase activity"/>
    <property type="evidence" value="ECO:0007669"/>
    <property type="project" value="InterPro"/>
</dbReference>
<feature type="transmembrane region" description="Helical" evidence="11">
    <location>
        <begin position="188"/>
        <end position="209"/>
    </location>
</feature>
<keyword evidence="7" id="KW-0249">Electron transport</keyword>
<evidence type="ECO:0000256" key="2">
    <source>
        <dbReference type="ARBA" id="ARBA00004141"/>
    </source>
</evidence>
<dbReference type="Proteomes" id="UP000006671">
    <property type="component" value="Unassembled WGS sequence"/>
</dbReference>
<evidence type="ECO:0000256" key="6">
    <source>
        <dbReference type="ARBA" id="ARBA00022723"/>
    </source>
</evidence>
<gene>
    <name evidence="13" type="ORF">NAEGRDRAFT_67431</name>
</gene>
<dbReference type="InterPro" id="IPR045150">
    <property type="entry name" value="CYB561D1/2"/>
</dbReference>
<sequence>MFNGSVVSEFVVNPMVLDESRIIGVSLAVPNIIVERSTIPMRYIVDVMIFNNDNAYDMYYKTNNTNDDLTGFSTSEIFKNAKLDQLDGGLSNIEITSNQELTCVGKDKCIVKVIEFSRLKNTTDVEHDVFLPSKKNERGIMFLNFATWTSSGENVLSNIVFSNMGYGWFEFQSIYYYPVTVTLQGLRITHGILMIIGFSLILVASMLAVRHSARFSAKIKGVATHIVLSIVGVVCIVIAFILSLVACSLTTNRHFDSIHKWIGLFVFLALILYQLMLTGPLTAVFHLFFKKKDSQQVSGNGKSTEQESFLRKSSNFKKISKQISTFFHIWGGRIIVLAGILNLYFGVHGIYATSEWFIGLSVYLLVILCLVIFAELFSGKTFRRILKGKFKKILRSK</sequence>
<dbReference type="OMA" id="SIHKWIG"/>
<reference evidence="13 14" key="1">
    <citation type="journal article" date="2010" name="Cell">
        <title>The genome of Naegleria gruberi illuminates early eukaryotic versatility.</title>
        <authorList>
            <person name="Fritz-Laylin L.K."/>
            <person name="Prochnik S.E."/>
            <person name="Ginger M.L."/>
            <person name="Dacks J.B."/>
            <person name="Carpenter M.L."/>
            <person name="Field M.C."/>
            <person name="Kuo A."/>
            <person name="Paredez A."/>
            <person name="Chapman J."/>
            <person name="Pham J."/>
            <person name="Shu S."/>
            <person name="Neupane R."/>
            <person name="Cipriano M."/>
            <person name="Mancuso J."/>
            <person name="Tu H."/>
            <person name="Salamov A."/>
            <person name="Lindquist E."/>
            <person name="Shapiro H."/>
            <person name="Lucas S."/>
            <person name="Grigoriev I.V."/>
            <person name="Cande W.Z."/>
            <person name="Fulton C."/>
            <person name="Rokhsar D.S."/>
            <person name="Dawson S.C."/>
        </authorList>
    </citation>
    <scope>NUCLEOTIDE SEQUENCE [LARGE SCALE GENOMIC DNA]</scope>
    <source>
        <strain evidence="13 14">NEG-M</strain>
    </source>
</reference>